<keyword evidence="1 2" id="KW-0238">DNA-binding</keyword>
<feature type="region of interest" description="Disordered" evidence="3">
    <location>
        <begin position="87"/>
        <end position="153"/>
    </location>
</feature>
<dbReference type="SMART" id="SM00398">
    <property type="entry name" value="HMG"/>
    <property type="match status" value="2"/>
</dbReference>
<dbReference type="CDD" id="cd00084">
    <property type="entry name" value="HMG-box_SF"/>
    <property type="match status" value="1"/>
</dbReference>
<keyword evidence="6" id="KW-1185">Reference proteome</keyword>
<feature type="DNA-binding region" description="HMG box" evidence="2">
    <location>
        <begin position="39"/>
        <end position="107"/>
    </location>
</feature>
<keyword evidence="2" id="KW-0539">Nucleus</keyword>
<feature type="domain" description="HMG box" evidence="4">
    <location>
        <begin position="39"/>
        <end position="107"/>
    </location>
</feature>
<dbReference type="GO" id="GO:0006357">
    <property type="term" value="P:regulation of transcription by RNA polymerase II"/>
    <property type="evidence" value="ECO:0007669"/>
    <property type="project" value="TreeGrafter"/>
</dbReference>
<dbReference type="InterPro" id="IPR036910">
    <property type="entry name" value="HMG_box_dom_sf"/>
</dbReference>
<evidence type="ECO:0000259" key="4">
    <source>
        <dbReference type="PROSITE" id="PS50118"/>
    </source>
</evidence>
<dbReference type="InterPro" id="IPR009071">
    <property type="entry name" value="HMG_box_dom"/>
</dbReference>
<feature type="DNA-binding region" description="HMG box" evidence="2">
    <location>
        <begin position="124"/>
        <end position="173"/>
    </location>
</feature>
<dbReference type="Gene3D" id="1.10.30.10">
    <property type="entry name" value="High mobility group box domain"/>
    <property type="match status" value="2"/>
</dbReference>
<feature type="region of interest" description="Disordered" evidence="3">
    <location>
        <begin position="1"/>
        <end position="38"/>
    </location>
</feature>
<evidence type="ECO:0000256" key="1">
    <source>
        <dbReference type="ARBA" id="ARBA00023125"/>
    </source>
</evidence>
<dbReference type="EMBL" id="JALJOQ010000001">
    <property type="protein sequence ID" value="KAK9815074.1"/>
    <property type="molecule type" value="Genomic_DNA"/>
</dbReference>
<accession>A0AAW1Q3Z0</accession>
<dbReference type="AlphaFoldDB" id="A0AAW1Q3Z0"/>
<evidence type="ECO:0000313" key="6">
    <source>
        <dbReference type="Proteomes" id="UP001465755"/>
    </source>
</evidence>
<dbReference type="GO" id="GO:0003677">
    <property type="term" value="F:DNA binding"/>
    <property type="evidence" value="ECO:0007669"/>
    <property type="project" value="UniProtKB-UniRule"/>
</dbReference>
<reference evidence="5 6" key="1">
    <citation type="journal article" date="2024" name="Nat. Commun.">
        <title>Phylogenomics reveals the evolutionary origins of lichenization in chlorophyte algae.</title>
        <authorList>
            <person name="Puginier C."/>
            <person name="Libourel C."/>
            <person name="Otte J."/>
            <person name="Skaloud P."/>
            <person name="Haon M."/>
            <person name="Grisel S."/>
            <person name="Petersen M."/>
            <person name="Berrin J.G."/>
            <person name="Delaux P.M."/>
            <person name="Dal Grande F."/>
            <person name="Keller J."/>
        </authorList>
    </citation>
    <scope>NUCLEOTIDE SEQUENCE [LARGE SCALE GENOMIC DNA]</scope>
    <source>
        <strain evidence="5 6">SAG 2036</strain>
    </source>
</reference>
<dbReference type="Proteomes" id="UP001465755">
    <property type="component" value="Unassembled WGS sequence"/>
</dbReference>
<dbReference type="Pfam" id="PF09011">
    <property type="entry name" value="HMG_box_2"/>
    <property type="match status" value="1"/>
</dbReference>
<proteinExistence type="predicted"/>
<organism evidence="5 6">
    <name type="scientific">Symbiochloris irregularis</name>
    <dbReference type="NCBI Taxonomy" id="706552"/>
    <lineage>
        <taxon>Eukaryota</taxon>
        <taxon>Viridiplantae</taxon>
        <taxon>Chlorophyta</taxon>
        <taxon>core chlorophytes</taxon>
        <taxon>Trebouxiophyceae</taxon>
        <taxon>Trebouxiales</taxon>
        <taxon>Trebouxiaceae</taxon>
        <taxon>Symbiochloris</taxon>
    </lineage>
</organism>
<gene>
    <name evidence="5" type="ORF">WJX73_006873</name>
</gene>
<feature type="compositionally biased region" description="Low complexity" evidence="3">
    <location>
        <begin position="10"/>
        <end position="20"/>
    </location>
</feature>
<sequence length="173" mass="18581">MFAPATTLNRTFAAAGATTQQRRRSKTPATTAAAEGAKVKKPPTAYALFMKETFPVAKSANPSGDLGTLSKTVAAQWKKMSEAEKGRFVQGAAAAKEAWEAEGPPEAKEDKPKKRRAKKDPTVPKKPASGYAKYVKDHFQSKRQPGQSAPETVKALAAEWKSLSDAQKAAYKS</sequence>
<dbReference type="SUPFAM" id="SSF47095">
    <property type="entry name" value="HMG-box"/>
    <property type="match status" value="2"/>
</dbReference>
<feature type="compositionally biased region" description="Low complexity" evidence="3">
    <location>
        <begin position="91"/>
        <end position="104"/>
    </location>
</feature>
<dbReference type="Pfam" id="PF00505">
    <property type="entry name" value="HMG_box"/>
    <property type="match status" value="1"/>
</dbReference>
<comment type="caution">
    <text evidence="5">The sequence shown here is derived from an EMBL/GenBank/DDBJ whole genome shotgun (WGS) entry which is preliminary data.</text>
</comment>
<dbReference type="PANTHER" id="PTHR48112">
    <property type="entry name" value="HIGH MOBILITY GROUP PROTEIN DSP1"/>
    <property type="match status" value="1"/>
</dbReference>
<dbReference type="GO" id="GO:0005634">
    <property type="term" value="C:nucleus"/>
    <property type="evidence" value="ECO:0007669"/>
    <property type="project" value="UniProtKB-UniRule"/>
</dbReference>
<dbReference type="InterPro" id="IPR050342">
    <property type="entry name" value="HMGB"/>
</dbReference>
<protein>
    <recommendedName>
        <fullName evidence="4">HMG box domain-containing protein</fullName>
    </recommendedName>
</protein>
<feature type="domain" description="HMG box" evidence="4">
    <location>
        <begin position="124"/>
        <end position="173"/>
    </location>
</feature>
<dbReference type="PANTHER" id="PTHR48112:SF22">
    <property type="entry name" value="MITOCHONDRIAL TRANSCRIPTION FACTOR A, ISOFORM B"/>
    <property type="match status" value="1"/>
</dbReference>
<evidence type="ECO:0000256" key="3">
    <source>
        <dbReference type="SAM" id="MobiDB-lite"/>
    </source>
</evidence>
<name>A0AAW1Q3Z0_9CHLO</name>
<evidence type="ECO:0000313" key="5">
    <source>
        <dbReference type="EMBL" id="KAK9815074.1"/>
    </source>
</evidence>
<evidence type="ECO:0000256" key="2">
    <source>
        <dbReference type="PROSITE-ProRule" id="PRU00267"/>
    </source>
</evidence>
<dbReference type="PROSITE" id="PS50118">
    <property type="entry name" value="HMG_BOX_2"/>
    <property type="match status" value="2"/>
</dbReference>